<name>A0A521FTP8_9SPHI</name>
<reference evidence="1 2" key="1">
    <citation type="submission" date="2017-05" db="EMBL/GenBank/DDBJ databases">
        <authorList>
            <person name="Varghese N."/>
            <person name="Submissions S."/>
        </authorList>
    </citation>
    <scope>NUCLEOTIDE SEQUENCE [LARGE SCALE GENOMIC DNA]</scope>
    <source>
        <strain evidence="1 2">DSM 19036</strain>
    </source>
</reference>
<evidence type="ECO:0000313" key="1">
    <source>
        <dbReference type="EMBL" id="SMO99605.1"/>
    </source>
</evidence>
<dbReference type="AlphaFoldDB" id="A0A521FTP8"/>
<evidence type="ECO:0000313" key="2">
    <source>
        <dbReference type="Proteomes" id="UP000320300"/>
    </source>
</evidence>
<proteinExistence type="predicted"/>
<protein>
    <submittedName>
        <fullName evidence="1">Uncharacterized protein</fullName>
    </submittedName>
</protein>
<gene>
    <name evidence="1" type="ORF">SAMN06265348_1244</name>
</gene>
<sequence>MTVKSKMAELQQLYFDIEDVTCCTSENLNKIGNILIKYNNILNLFYKKNPDIFANLFQIGIGEILDHARMVHTSSSQDARNIFFIDLKIYLQQAILDCRRNLQMLRRK</sequence>
<accession>A0A521FTP8</accession>
<dbReference type="Proteomes" id="UP000320300">
    <property type="component" value="Unassembled WGS sequence"/>
</dbReference>
<keyword evidence="2" id="KW-1185">Reference proteome</keyword>
<dbReference type="EMBL" id="FXTN01000024">
    <property type="protein sequence ID" value="SMO99605.1"/>
    <property type="molecule type" value="Genomic_DNA"/>
</dbReference>
<organism evidence="1 2">
    <name type="scientific">Pedobacter westerhofensis</name>
    <dbReference type="NCBI Taxonomy" id="425512"/>
    <lineage>
        <taxon>Bacteria</taxon>
        <taxon>Pseudomonadati</taxon>
        <taxon>Bacteroidota</taxon>
        <taxon>Sphingobacteriia</taxon>
        <taxon>Sphingobacteriales</taxon>
        <taxon>Sphingobacteriaceae</taxon>
        <taxon>Pedobacter</taxon>
    </lineage>
</organism>